<dbReference type="EMBL" id="MU266785">
    <property type="protein sequence ID" value="KAH7918452.1"/>
    <property type="molecule type" value="Genomic_DNA"/>
</dbReference>
<accession>A0ACB8B182</accession>
<evidence type="ECO:0000313" key="1">
    <source>
        <dbReference type="EMBL" id="KAH7918452.1"/>
    </source>
</evidence>
<dbReference type="Proteomes" id="UP000790709">
    <property type="component" value="Unassembled WGS sequence"/>
</dbReference>
<comment type="caution">
    <text evidence="1">The sequence shown here is derived from an EMBL/GenBank/DDBJ whole genome shotgun (WGS) entry which is preliminary data.</text>
</comment>
<protein>
    <submittedName>
        <fullName evidence="1">Uncharacterized protein</fullName>
    </submittedName>
</protein>
<organism evidence="1 2">
    <name type="scientific">Leucogyrophana mollusca</name>
    <dbReference type="NCBI Taxonomy" id="85980"/>
    <lineage>
        <taxon>Eukaryota</taxon>
        <taxon>Fungi</taxon>
        <taxon>Dikarya</taxon>
        <taxon>Basidiomycota</taxon>
        <taxon>Agaricomycotina</taxon>
        <taxon>Agaricomycetes</taxon>
        <taxon>Agaricomycetidae</taxon>
        <taxon>Boletales</taxon>
        <taxon>Boletales incertae sedis</taxon>
        <taxon>Leucogyrophana</taxon>
    </lineage>
</organism>
<name>A0ACB8B182_9AGAM</name>
<proteinExistence type="predicted"/>
<reference evidence="1" key="1">
    <citation type="journal article" date="2021" name="New Phytol.">
        <title>Evolutionary innovations through gain and loss of genes in the ectomycorrhizal Boletales.</title>
        <authorList>
            <person name="Wu G."/>
            <person name="Miyauchi S."/>
            <person name="Morin E."/>
            <person name="Kuo A."/>
            <person name="Drula E."/>
            <person name="Varga T."/>
            <person name="Kohler A."/>
            <person name="Feng B."/>
            <person name="Cao Y."/>
            <person name="Lipzen A."/>
            <person name="Daum C."/>
            <person name="Hundley H."/>
            <person name="Pangilinan J."/>
            <person name="Johnson J."/>
            <person name="Barry K."/>
            <person name="LaButti K."/>
            <person name="Ng V."/>
            <person name="Ahrendt S."/>
            <person name="Min B."/>
            <person name="Choi I.G."/>
            <person name="Park H."/>
            <person name="Plett J.M."/>
            <person name="Magnuson J."/>
            <person name="Spatafora J.W."/>
            <person name="Nagy L.G."/>
            <person name="Henrissat B."/>
            <person name="Grigoriev I.V."/>
            <person name="Yang Z.L."/>
            <person name="Xu J."/>
            <person name="Martin F.M."/>
        </authorList>
    </citation>
    <scope>NUCLEOTIDE SEQUENCE</scope>
    <source>
        <strain evidence="1">KUC20120723A-06</strain>
    </source>
</reference>
<sequence>MERNGHTRSLTEIDPESESIFLKHLHPRINNFNEVIIFLLQCNMDIKYIGSGEAAKALVYYVSEYVTKSDLQFHVGLSALEYAIEQNTMKWGWLLYQSYVPHPEVL</sequence>
<evidence type="ECO:0000313" key="2">
    <source>
        <dbReference type="Proteomes" id="UP000790709"/>
    </source>
</evidence>
<gene>
    <name evidence="1" type="ORF">BV22DRAFT_1108358</name>
</gene>
<keyword evidence="2" id="KW-1185">Reference proteome</keyword>